<reference evidence="1 2" key="2">
    <citation type="submission" date="2018-11" db="EMBL/GenBank/DDBJ databases">
        <authorList>
            <consortium name="Pathogen Informatics"/>
        </authorList>
    </citation>
    <scope>NUCLEOTIDE SEQUENCE [LARGE SCALE GENOMIC DNA]</scope>
</reference>
<evidence type="ECO:0000313" key="1">
    <source>
        <dbReference type="EMBL" id="VDK22108.1"/>
    </source>
</evidence>
<evidence type="ECO:0000313" key="3">
    <source>
        <dbReference type="WBParaSite" id="ASIM_0000385701-mRNA-1"/>
    </source>
</evidence>
<organism evidence="3">
    <name type="scientific">Anisakis simplex</name>
    <name type="common">Herring worm</name>
    <dbReference type="NCBI Taxonomy" id="6269"/>
    <lineage>
        <taxon>Eukaryota</taxon>
        <taxon>Metazoa</taxon>
        <taxon>Ecdysozoa</taxon>
        <taxon>Nematoda</taxon>
        <taxon>Chromadorea</taxon>
        <taxon>Rhabditida</taxon>
        <taxon>Spirurina</taxon>
        <taxon>Ascaridomorpha</taxon>
        <taxon>Ascaridoidea</taxon>
        <taxon>Anisakidae</taxon>
        <taxon>Anisakis</taxon>
        <taxon>Anisakis simplex complex</taxon>
    </lineage>
</organism>
<reference evidence="3" key="1">
    <citation type="submission" date="2017-02" db="UniProtKB">
        <authorList>
            <consortium name="WormBaseParasite"/>
        </authorList>
    </citation>
    <scope>IDENTIFICATION</scope>
</reference>
<accession>A0A0M3J8F4</accession>
<dbReference type="EMBL" id="UYRR01005905">
    <property type="protein sequence ID" value="VDK22108.1"/>
    <property type="molecule type" value="Genomic_DNA"/>
</dbReference>
<gene>
    <name evidence="1" type="ORF">ASIM_LOCUS3689</name>
</gene>
<dbReference type="AlphaFoldDB" id="A0A0M3J8F4"/>
<keyword evidence="2" id="KW-1185">Reference proteome</keyword>
<protein>
    <submittedName>
        <fullName evidence="3">Ovule protein</fullName>
    </submittedName>
</protein>
<name>A0A0M3J8F4_ANISI</name>
<sequence>MEQLKCVSMSKTAKIIDKTEALQETSYPSESTVVPYKDDGIEESEPRQLDTVLNPSTNCLMLAANDLSSRSTCE</sequence>
<proteinExistence type="predicted"/>
<evidence type="ECO:0000313" key="2">
    <source>
        <dbReference type="Proteomes" id="UP000267096"/>
    </source>
</evidence>
<dbReference type="WBParaSite" id="ASIM_0000385701-mRNA-1">
    <property type="protein sequence ID" value="ASIM_0000385701-mRNA-1"/>
    <property type="gene ID" value="ASIM_0000385701"/>
</dbReference>
<dbReference type="Proteomes" id="UP000267096">
    <property type="component" value="Unassembled WGS sequence"/>
</dbReference>